<dbReference type="STRING" id="797277.SAMN05216198_2326"/>
<evidence type="ECO:0000313" key="2">
    <source>
        <dbReference type="Proteomes" id="UP000243426"/>
    </source>
</evidence>
<evidence type="ECO:0000313" key="1">
    <source>
        <dbReference type="EMBL" id="SDS60493.1"/>
    </source>
</evidence>
<dbReference type="PANTHER" id="PTHR11102:SF160">
    <property type="entry name" value="ERAD-ASSOCIATED E3 UBIQUITIN-PROTEIN LIGASE COMPONENT HRD3"/>
    <property type="match status" value="1"/>
</dbReference>
<dbReference type="AlphaFoldDB" id="A0A1H1TJS2"/>
<dbReference type="Gene3D" id="1.25.40.10">
    <property type="entry name" value="Tetratricopeptide repeat domain"/>
    <property type="match status" value="1"/>
</dbReference>
<dbReference type="PANTHER" id="PTHR11102">
    <property type="entry name" value="SEL-1-LIKE PROTEIN"/>
    <property type="match status" value="1"/>
</dbReference>
<dbReference type="Pfam" id="PF08238">
    <property type="entry name" value="Sel1"/>
    <property type="match status" value="2"/>
</dbReference>
<dbReference type="Proteomes" id="UP000243426">
    <property type="component" value="Chromosome I"/>
</dbReference>
<accession>A0A1H1TJS2</accession>
<dbReference type="OrthoDB" id="6833154at2"/>
<dbReference type="InterPro" id="IPR011990">
    <property type="entry name" value="TPR-like_helical_dom_sf"/>
</dbReference>
<dbReference type="InterPro" id="IPR006597">
    <property type="entry name" value="Sel1-like"/>
</dbReference>
<name>A0A1H1TJS2_9GAMM</name>
<dbReference type="SMART" id="SM00671">
    <property type="entry name" value="SEL1"/>
    <property type="match status" value="2"/>
</dbReference>
<dbReference type="InterPro" id="IPR050767">
    <property type="entry name" value="Sel1_AlgK"/>
</dbReference>
<dbReference type="RefSeq" id="WP_090273454.1">
    <property type="nucleotide sequence ID" value="NZ_LT629748.1"/>
</dbReference>
<proteinExistence type="predicted"/>
<protein>
    <submittedName>
        <fullName evidence="1">Sel1 repeat-containing protein</fullName>
    </submittedName>
</protein>
<reference evidence="2" key="1">
    <citation type="submission" date="2016-10" db="EMBL/GenBank/DDBJ databases">
        <authorList>
            <person name="Varghese N."/>
            <person name="Submissions S."/>
        </authorList>
    </citation>
    <scope>NUCLEOTIDE SEQUENCE [LARGE SCALE GENOMIC DNA]</scope>
    <source>
        <strain evidence="2">2SM5</strain>
    </source>
</reference>
<sequence>MNAISLDSAIIVTEISKRTLWRRLTDGQIGRLENDTRGRAMLDFDDLVPLLCISVAPEDYELFISADAGDADAQNDLAQLFLYAGKPEIALYWLQSAVTAPQSVVSVDAMHNLATLYFQGIGVPQDENTALMWLAKAASHGHVIAEQQMNALMQRAVKVEG</sequence>
<organism evidence="1 2">
    <name type="scientific">Halopseudomonas litoralis</name>
    <dbReference type="NCBI Taxonomy" id="797277"/>
    <lineage>
        <taxon>Bacteria</taxon>
        <taxon>Pseudomonadati</taxon>
        <taxon>Pseudomonadota</taxon>
        <taxon>Gammaproteobacteria</taxon>
        <taxon>Pseudomonadales</taxon>
        <taxon>Pseudomonadaceae</taxon>
        <taxon>Halopseudomonas</taxon>
    </lineage>
</organism>
<dbReference type="SUPFAM" id="SSF81901">
    <property type="entry name" value="HCP-like"/>
    <property type="match status" value="1"/>
</dbReference>
<dbReference type="EMBL" id="LT629748">
    <property type="protein sequence ID" value="SDS60493.1"/>
    <property type="molecule type" value="Genomic_DNA"/>
</dbReference>
<keyword evidence="2" id="KW-1185">Reference proteome</keyword>
<gene>
    <name evidence="1" type="ORF">SAMN05216198_2326</name>
</gene>